<evidence type="ECO:0000313" key="2">
    <source>
        <dbReference type="Proteomes" id="UP000729402"/>
    </source>
</evidence>
<name>A0A8J5SB35_ZIZPA</name>
<reference evidence="1" key="1">
    <citation type="journal article" date="2021" name="bioRxiv">
        <title>Whole Genome Assembly and Annotation of Northern Wild Rice, Zizania palustris L., Supports a Whole Genome Duplication in the Zizania Genus.</title>
        <authorList>
            <person name="Haas M."/>
            <person name="Kono T."/>
            <person name="Macchietto M."/>
            <person name="Millas R."/>
            <person name="McGilp L."/>
            <person name="Shao M."/>
            <person name="Duquette J."/>
            <person name="Hirsch C.N."/>
            <person name="Kimball J."/>
        </authorList>
    </citation>
    <scope>NUCLEOTIDE SEQUENCE</scope>
    <source>
        <tissue evidence="1">Fresh leaf tissue</tissue>
    </source>
</reference>
<gene>
    <name evidence="1" type="ORF">GUJ93_ZPchr0002g26004</name>
</gene>
<evidence type="ECO:0000313" key="1">
    <source>
        <dbReference type="EMBL" id="KAG8059860.1"/>
    </source>
</evidence>
<dbReference type="Proteomes" id="UP000729402">
    <property type="component" value="Unassembled WGS sequence"/>
</dbReference>
<accession>A0A8J5SB35</accession>
<protein>
    <submittedName>
        <fullName evidence="1">Uncharacterized protein</fullName>
    </submittedName>
</protein>
<dbReference type="EMBL" id="JAAALK010000287">
    <property type="protein sequence ID" value="KAG8059860.1"/>
    <property type="molecule type" value="Genomic_DNA"/>
</dbReference>
<reference evidence="1" key="2">
    <citation type="submission" date="2021-02" db="EMBL/GenBank/DDBJ databases">
        <authorList>
            <person name="Kimball J.A."/>
            <person name="Haas M.W."/>
            <person name="Macchietto M."/>
            <person name="Kono T."/>
            <person name="Duquette J."/>
            <person name="Shao M."/>
        </authorList>
    </citation>
    <scope>NUCLEOTIDE SEQUENCE</scope>
    <source>
        <tissue evidence="1">Fresh leaf tissue</tissue>
    </source>
</reference>
<organism evidence="1 2">
    <name type="scientific">Zizania palustris</name>
    <name type="common">Northern wild rice</name>
    <dbReference type="NCBI Taxonomy" id="103762"/>
    <lineage>
        <taxon>Eukaryota</taxon>
        <taxon>Viridiplantae</taxon>
        <taxon>Streptophyta</taxon>
        <taxon>Embryophyta</taxon>
        <taxon>Tracheophyta</taxon>
        <taxon>Spermatophyta</taxon>
        <taxon>Magnoliopsida</taxon>
        <taxon>Liliopsida</taxon>
        <taxon>Poales</taxon>
        <taxon>Poaceae</taxon>
        <taxon>BOP clade</taxon>
        <taxon>Oryzoideae</taxon>
        <taxon>Oryzeae</taxon>
        <taxon>Zizaniinae</taxon>
        <taxon>Zizania</taxon>
    </lineage>
</organism>
<dbReference type="AlphaFoldDB" id="A0A8J5SB35"/>
<keyword evidence="2" id="KW-1185">Reference proteome</keyword>
<dbReference type="OrthoDB" id="666405at2759"/>
<proteinExistence type="predicted"/>
<sequence>MGSTASSPNSNNANSGKAHRFNAFPSTHCAPAKESNPSDCLLPEIGEHLPDGLLVSAELVRQLPPEFGRLPQRRVHAPTEARRRALVPHHRPGAAREHSCHLLHHALVELLCPGAVVRQELRLLCHQVAFLIISSDSSARSPEFTGVLLWLWVLNLAKVIHLLVVAELTKNSFAVSLNTYLLADYMKQLYGQDDRGEDAQEQDDVQAFPYLVMGGDNLRIEPTPQGYRIGRTSAPSLSVDVGHVVTMYRIWRLSSTGDPVLASYP</sequence>
<comment type="caution">
    <text evidence="1">The sequence shown here is derived from an EMBL/GenBank/DDBJ whole genome shotgun (WGS) entry which is preliminary data.</text>
</comment>